<dbReference type="InterPro" id="IPR003903">
    <property type="entry name" value="UIM_dom"/>
</dbReference>
<comment type="caution">
    <text evidence="3">The sequence shown here is derived from an EMBL/GenBank/DDBJ whole genome shotgun (WGS) entry which is preliminary data.</text>
</comment>
<protein>
    <submittedName>
        <fullName evidence="3">Actin filament organization-related protein</fullName>
    </submittedName>
</protein>
<dbReference type="EMBL" id="JAODAN010000001">
    <property type="protein sequence ID" value="KAK1926903.1"/>
    <property type="molecule type" value="Genomic_DNA"/>
</dbReference>
<feature type="domain" description="Ysc84 actin-binding" evidence="2">
    <location>
        <begin position="174"/>
        <end position="295"/>
    </location>
</feature>
<evidence type="ECO:0000259" key="2">
    <source>
        <dbReference type="Pfam" id="PF04366"/>
    </source>
</evidence>
<dbReference type="Pfam" id="PF04366">
    <property type="entry name" value="Ysc84"/>
    <property type="match status" value="1"/>
</dbReference>
<evidence type="ECO:0000313" key="3">
    <source>
        <dbReference type="EMBL" id="KAK1926903.1"/>
    </source>
</evidence>
<feature type="compositionally biased region" description="Basic and acidic residues" evidence="1">
    <location>
        <begin position="455"/>
        <end position="467"/>
    </location>
</feature>
<dbReference type="CDD" id="cd11524">
    <property type="entry name" value="SYLF"/>
    <property type="match status" value="1"/>
</dbReference>
<feature type="compositionally biased region" description="Pro residues" evidence="1">
    <location>
        <begin position="369"/>
        <end position="383"/>
    </location>
</feature>
<accession>A0AAD9L8F1</accession>
<dbReference type="InterPro" id="IPR007461">
    <property type="entry name" value="Ysc84_actin-binding"/>
</dbReference>
<feature type="compositionally biased region" description="Basic and acidic residues" evidence="1">
    <location>
        <begin position="351"/>
        <end position="362"/>
    </location>
</feature>
<proteinExistence type="predicted"/>
<name>A0AAD9L8F1_PAPLA</name>
<feature type="compositionally biased region" description="Low complexity" evidence="1">
    <location>
        <begin position="11"/>
        <end position="27"/>
    </location>
</feature>
<dbReference type="PANTHER" id="PTHR15629">
    <property type="entry name" value="SH3YL1 PROTEIN"/>
    <property type="match status" value="1"/>
</dbReference>
<evidence type="ECO:0000256" key="1">
    <source>
        <dbReference type="SAM" id="MobiDB-lite"/>
    </source>
</evidence>
<dbReference type="AlphaFoldDB" id="A0AAD9L8F1"/>
<keyword evidence="4" id="KW-1185">Reference proteome</keyword>
<sequence>MTTPPPPPPRRAAGATGSPSQSGTTTPDEAGWKAKMKTKGSAWGKYAMDKGVVWSDNIGNKVNNIAEKRFGTEHFWPVTGDFVKEMDKCARILRAFTVEGVVKEETVTEGKAKKKAKVLRKIPPEVIKQAKGVAIFTAMRSGIAPLGGAGGSGMVIARLPDGSWSAPSSITPNNLSTGFLIGVDVYDCVLIIRSQAALDSFSTHKVTLGAEIGVAAGPYGAGAAMEAGKEKAPVFSYVKSRGFYAGVEVVGQVFVERYEENGQMYHWPGVKAGDILSGKVRVPVEAAALHAALRDAETGKAQAEKGGGALDIILNSANSSRVDLQLSEGEVLKLPPTPDQTDGTEFESDPETERVRHSDHQPLDSGFTLPPPRSNAALAPPPRHPSRTACPGRRLPPRPPIVHQQSSQSHYSDAEDDSDIPPPQYESGNAGRAHVATYPDDKKAAPGRDTTGMSESERLEWEQHWREEDDEALRQALEASKLDEGSSGQGGGLADAEGKAMENGEIGEKEIQARGEGHGEGDKEQKAEESLR</sequence>
<dbReference type="PANTHER" id="PTHR15629:SF40">
    <property type="entry name" value="YSC84 ACTIN-BINDING DOMAIN-CONTAINING PROTEIN"/>
    <property type="match status" value="1"/>
</dbReference>
<organism evidence="3 4">
    <name type="scientific">Papiliotrema laurentii</name>
    <name type="common">Cryptococcus laurentii</name>
    <dbReference type="NCBI Taxonomy" id="5418"/>
    <lineage>
        <taxon>Eukaryota</taxon>
        <taxon>Fungi</taxon>
        <taxon>Dikarya</taxon>
        <taxon>Basidiomycota</taxon>
        <taxon>Agaricomycotina</taxon>
        <taxon>Tremellomycetes</taxon>
        <taxon>Tremellales</taxon>
        <taxon>Rhynchogastremaceae</taxon>
        <taxon>Papiliotrema</taxon>
    </lineage>
</organism>
<dbReference type="GO" id="GO:0035091">
    <property type="term" value="F:phosphatidylinositol binding"/>
    <property type="evidence" value="ECO:0007669"/>
    <property type="project" value="TreeGrafter"/>
</dbReference>
<gene>
    <name evidence="3" type="ORF">DB88DRAFT_475978</name>
</gene>
<dbReference type="Proteomes" id="UP001182556">
    <property type="component" value="Unassembled WGS sequence"/>
</dbReference>
<feature type="region of interest" description="Disordered" evidence="1">
    <location>
        <begin position="1"/>
        <end position="31"/>
    </location>
</feature>
<evidence type="ECO:0000313" key="4">
    <source>
        <dbReference type="Proteomes" id="UP001182556"/>
    </source>
</evidence>
<feature type="compositionally biased region" description="Pro residues" evidence="1">
    <location>
        <begin position="1"/>
        <end position="10"/>
    </location>
</feature>
<reference evidence="3" key="1">
    <citation type="submission" date="2023-02" db="EMBL/GenBank/DDBJ databases">
        <title>Identification and recombinant expression of a fungal hydrolase from Papiliotrema laurentii that hydrolyzes apple cutin and clears colloidal polyester polyurethane.</title>
        <authorList>
            <consortium name="DOE Joint Genome Institute"/>
            <person name="Roman V.A."/>
            <person name="Bojanowski C."/>
            <person name="Crable B.R."/>
            <person name="Wagner D.N."/>
            <person name="Hung C.S."/>
            <person name="Nadeau L.J."/>
            <person name="Schratz L."/>
            <person name="Haridas S."/>
            <person name="Pangilinan J."/>
            <person name="Lipzen A."/>
            <person name="Na H."/>
            <person name="Yan M."/>
            <person name="Ng V."/>
            <person name="Grigoriev I.V."/>
            <person name="Spatafora J.W."/>
            <person name="Barlow D."/>
            <person name="Biffinger J."/>
            <person name="Kelley-Loughnane N."/>
            <person name="Varaljay V.A."/>
            <person name="Crookes-Goodson W.J."/>
        </authorList>
    </citation>
    <scope>NUCLEOTIDE SEQUENCE</scope>
    <source>
        <strain evidence="3">5307AH</strain>
    </source>
</reference>
<dbReference type="InterPro" id="IPR051702">
    <property type="entry name" value="SH3_domain_YSC84-like"/>
</dbReference>
<dbReference type="PROSITE" id="PS50330">
    <property type="entry name" value="UIM"/>
    <property type="match status" value="1"/>
</dbReference>
<feature type="compositionally biased region" description="Basic and acidic residues" evidence="1">
    <location>
        <begin position="496"/>
        <end position="532"/>
    </location>
</feature>
<feature type="region of interest" description="Disordered" evidence="1">
    <location>
        <begin position="328"/>
        <end position="532"/>
    </location>
</feature>